<proteinExistence type="predicted"/>
<dbReference type="SUPFAM" id="SSF52091">
    <property type="entry name" value="SpoIIaa-like"/>
    <property type="match status" value="1"/>
</dbReference>
<feature type="transmembrane region" description="Helical" evidence="5">
    <location>
        <begin position="318"/>
        <end position="337"/>
    </location>
</feature>
<protein>
    <submittedName>
        <fullName evidence="7">SulP family inorganic anion transporter</fullName>
    </submittedName>
</protein>
<dbReference type="CDD" id="cd07042">
    <property type="entry name" value="STAS_SulP_like_sulfate_transporter"/>
    <property type="match status" value="1"/>
</dbReference>
<dbReference type="Proteomes" id="UP000264589">
    <property type="component" value="Unassembled WGS sequence"/>
</dbReference>
<evidence type="ECO:0000256" key="4">
    <source>
        <dbReference type="ARBA" id="ARBA00023136"/>
    </source>
</evidence>
<feature type="transmembrane region" description="Helical" evidence="5">
    <location>
        <begin position="46"/>
        <end position="65"/>
    </location>
</feature>
<feature type="transmembrane region" description="Helical" evidence="5">
    <location>
        <begin position="173"/>
        <end position="189"/>
    </location>
</feature>
<evidence type="ECO:0000313" key="7">
    <source>
        <dbReference type="EMBL" id="RFB01561.1"/>
    </source>
</evidence>
<evidence type="ECO:0000256" key="3">
    <source>
        <dbReference type="ARBA" id="ARBA00022989"/>
    </source>
</evidence>
<comment type="subcellular location">
    <subcellularLocation>
        <location evidence="1">Membrane</location>
        <topology evidence="1">Multi-pass membrane protein</topology>
    </subcellularLocation>
</comment>
<dbReference type="InterPro" id="IPR002645">
    <property type="entry name" value="STAS_dom"/>
</dbReference>
<feature type="transmembrane region" description="Helical" evidence="5">
    <location>
        <begin position="376"/>
        <end position="407"/>
    </location>
</feature>
<dbReference type="AlphaFoldDB" id="A0A371R7X6"/>
<dbReference type="InterPro" id="IPR011547">
    <property type="entry name" value="SLC26A/SulP_dom"/>
</dbReference>
<comment type="caution">
    <text evidence="7">The sequence shown here is derived from an EMBL/GenBank/DDBJ whole genome shotgun (WGS) entry which is preliminary data.</text>
</comment>
<sequence length="563" mass="58438">MSSTQEVKARAPYFDFSHLRGDLFGGLTAGIVALPLALAFGEASGAGPVAGLWGAMITGFFAALFGGTNTQITGPTGPMVVVFAGVFASLSGNLSLVFAAVVLAGIIQILFGVFRLGQYIRLVPYPVISGFMTGIGVIIILLQASRLFGHEPEGGGTIPALTAIPGAMADPNVAALALGLLTVAIVFLWPKKIGRFLPAPLAALIIGTCLASFGGLNVPILGDGLKTGLPSFIMPSFSTDTAFIVFEAAVILAALGAIDSLLTSLVADNMTRDRHESNRELIGQGIGNTVAGFFGAIPGAGATMRTVVNIKTGGRTRISGMVHGLILLAIVAMPFMAPLAKAIPHTVLAGILIKVGWDIVDVSYLRRAHKGPRWDLILMALVLVVTVFVDLITAVGIGVFLAGLAYVKSIADQQLSAIDNEEVLALTADEKAILDQANGRISLFEFSGPLSFGAAADLAHRVRERAGKKAAIILDFSRIPHLDLSAVRAVETVATDAHDEGKLLFVCGMNKAVADVLAGLNADTHIDEARSYPTRIEALRAAWGAVAPAADEPLLADGALPAT</sequence>
<dbReference type="Pfam" id="PF01740">
    <property type="entry name" value="STAS"/>
    <property type="match status" value="1"/>
</dbReference>
<keyword evidence="3 5" id="KW-1133">Transmembrane helix</keyword>
<evidence type="ECO:0000259" key="6">
    <source>
        <dbReference type="PROSITE" id="PS50801"/>
    </source>
</evidence>
<dbReference type="InterPro" id="IPR001902">
    <property type="entry name" value="SLC26A/SulP_fam"/>
</dbReference>
<dbReference type="InterPro" id="IPR036513">
    <property type="entry name" value="STAS_dom_sf"/>
</dbReference>
<dbReference type="RefSeq" id="WP_116393277.1">
    <property type="nucleotide sequence ID" value="NZ_QUQO01000002.1"/>
</dbReference>
<dbReference type="PROSITE" id="PS50801">
    <property type="entry name" value="STAS"/>
    <property type="match status" value="1"/>
</dbReference>
<dbReference type="EMBL" id="QUQO01000002">
    <property type="protein sequence ID" value="RFB01561.1"/>
    <property type="molecule type" value="Genomic_DNA"/>
</dbReference>
<evidence type="ECO:0000256" key="2">
    <source>
        <dbReference type="ARBA" id="ARBA00022692"/>
    </source>
</evidence>
<evidence type="ECO:0000313" key="8">
    <source>
        <dbReference type="Proteomes" id="UP000264589"/>
    </source>
</evidence>
<dbReference type="InParanoid" id="A0A371R7X6"/>
<name>A0A371R7X6_9PROT</name>
<feature type="transmembrane region" description="Helical" evidence="5">
    <location>
        <begin position="242"/>
        <end position="267"/>
    </location>
</feature>
<keyword evidence="8" id="KW-1185">Reference proteome</keyword>
<keyword evidence="4 5" id="KW-0472">Membrane</keyword>
<keyword evidence="2 5" id="KW-0812">Transmembrane</keyword>
<feature type="transmembrane region" description="Helical" evidence="5">
    <location>
        <begin position="201"/>
        <end position="222"/>
    </location>
</feature>
<evidence type="ECO:0000256" key="5">
    <source>
        <dbReference type="SAM" id="Phobius"/>
    </source>
</evidence>
<dbReference type="PANTHER" id="PTHR11814">
    <property type="entry name" value="SULFATE TRANSPORTER"/>
    <property type="match status" value="1"/>
</dbReference>
<feature type="domain" description="STAS" evidence="6">
    <location>
        <begin position="441"/>
        <end position="542"/>
    </location>
</feature>
<feature type="transmembrane region" description="Helical" evidence="5">
    <location>
        <begin position="96"/>
        <end position="116"/>
    </location>
</feature>
<organism evidence="7 8">
    <name type="scientific">Parvularcula marina</name>
    <dbReference type="NCBI Taxonomy" id="2292771"/>
    <lineage>
        <taxon>Bacteria</taxon>
        <taxon>Pseudomonadati</taxon>
        <taxon>Pseudomonadota</taxon>
        <taxon>Alphaproteobacteria</taxon>
        <taxon>Parvularculales</taxon>
        <taxon>Parvularculaceae</taxon>
        <taxon>Parvularcula</taxon>
    </lineage>
</organism>
<feature type="transmembrane region" description="Helical" evidence="5">
    <location>
        <begin position="123"/>
        <end position="144"/>
    </location>
</feature>
<accession>A0A371R7X6</accession>
<dbReference type="FunCoup" id="A0A371R7X6">
    <property type="interactions" value="178"/>
</dbReference>
<feature type="transmembrane region" description="Helical" evidence="5">
    <location>
        <begin position="21"/>
        <end position="40"/>
    </location>
</feature>
<dbReference type="GO" id="GO:0016020">
    <property type="term" value="C:membrane"/>
    <property type="evidence" value="ECO:0007669"/>
    <property type="project" value="UniProtKB-SubCell"/>
</dbReference>
<gene>
    <name evidence="7" type="ORF">DX908_14870</name>
</gene>
<dbReference type="GO" id="GO:0055085">
    <property type="term" value="P:transmembrane transport"/>
    <property type="evidence" value="ECO:0007669"/>
    <property type="project" value="InterPro"/>
</dbReference>
<reference evidence="7 8" key="1">
    <citation type="submission" date="2018-08" db="EMBL/GenBank/DDBJ databases">
        <title>Parvularcula sp. SM1705, isolated from surface water of the South Sea China.</title>
        <authorList>
            <person name="Sun L."/>
        </authorList>
    </citation>
    <scope>NUCLEOTIDE SEQUENCE [LARGE SCALE GENOMIC DNA]</scope>
    <source>
        <strain evidence="7 8">SM1705</strain>
    </source>
</reference>
<dbReference type="Gene3D" id="3.30.750.24">
    <property type="entry name" value="STAS domain"/>
    <property type="match status" value="1"/>
</dbReference>
<dbReference type="Pfam" id="PF00916">
    <property type="entry name" value="Sulfate_transp"/>
    <property type="match status" value="1"/>
</dbReference>
<dbReference type="OrthoDB" id="9771198at2"/>
<evidence type="ECO:0000256" key="1">
    <source>
        <dbReference type="ARBA" id="ARBA00004141"/>
    </source>
</evidence>